<sequence>MGAEVGRVSTSNLLALLLVSAAGFVQPAPARVPAVGRTRSRALALAMATRIEVVGDIGDVIAGRVPAVCERQVLMADALRCAFIVGSPKGLDSMGEMLAVNGRAYCCSTEPESGKHSLLVGAGVYTTGACVLPLGARPDGTLERGEDTPPTPWGALCREALEAVDGARAVVLSGFVDFAPLACVQVARSPIHGKSILARRDGDCAVPPRELARARAFVMGAVAPSHVLDDGAERDAASPTERAFGAGMRRVLCAGGAGIAGAERAGAQPALGAVPLSSYAHGLVLARAGILAEAQVVPDAVRSVVHISAESVVLSAALELFAVSGVVDHVAGLEYVPRACC</sequence>
<gene>
    <name evidence="2" type="ORF">KFE25_014284</name>
</gene>
<dbReference type="Proteomes" id="UP000751190">
    <property type="component" value="Unassembled WGS sequence"/>
</dbReference>
<dbReference type="EMBL" id="JAGTXO010000035">
    <property type="protein sequence ID" value="KAG8460139.1"/>
    <property type="molecule type" value="Genomic_DNA"/>
</dbReference>
<feature type="signal peptide" evidence="1">
    <location>
        <begin position="1"/>
        <end position="30"/>
    </location>
</feature>
<keyword evidence="3" id="KW-1185">Reference proteome</keyword>
<comment type="caution">
    <text evidence="2">The sequence shown here is derived from an EMBL/GenBank/DDBJ whole genome shotgun (WGS) entry which is preliminary data.</text>
</comment>
<keyword evidence="1" id="KW-0732">Signal</keyword>
<protein>
    <submittedName>
        <fullName evidence="2">Uncharacterized protein</fullName>
    </submittedName>
</protein>
<proteinExistence type="predicted"/>
<accession>A0A8J5X9Y7</accession>
<evidence type="ECO:0000256" key="1">
    <source>
        <dbReference type="SAM" id="SignalP"/>
    </source>
</evidence>
<evidence type="ECO:0000313" key="3">
    <source>
        <dbReference type="Proteomes" id="UP000751190"/>
    </source>
</evidence>
<name>A0A8J5X9Y7_DIALT</name>
<feature type="chain" id="PRO_5035212264" evidence="1">
    <location>
        <begin position="31"/>
        <end position="341"/>
    </location>
</feature>
<evidence type="ECO:0000313" key="2">
    <source>
        <dbReference type="EMBL" id="KAG8460139.1"/>
    </source>
</evidence>
<dbReference type="AlphaFoldDB" id="A0A8J5X9Y7"/>
<organism evidence="2 3">
    <name type="scientific">Diacronema lutheri</name>
    <name type="common">Unicellular marine alga</name>
    <name type="synonym">Monochrysis lutheri</name>
    <dbReference type="NCBI Taxonomy" id="2081491"/>
    <lineage>
        <taxon>Eukaryota</taxon>
        <taxon>Haptista</taxon>
        <taxon>Haptophyta</taxon>
        <taxon>Pavlovophyceae</taxon>
        <taxon>Pavlovales</taxon>
        <taxon>Pavlovaceae</taxon>
        <taxon>Diacronema</taxon>
    </lineage>
</organism>
<reference evidence="2" key="1">
    <citation type="submission" date="2021-05" db="EMBL/GenBank/DDBJ databases">
        <title>The genome of the haptophyte Pavlova lutheri (Diacronema luteri, Pavlovales) - a model for lipid biosynthesis in eukaryotic algae.</title>
        <authorList>
            <person name="Hulatt C.J."/>
            <person name="Posewitz M.C."/>
        </authorList>
    </citation>
    <scope>NUCLEOTIDE SEQUENCE</scope>
    <source>
        <strain evidence="2">NIVA-4/92</strain>
    </source>
</reference>